<keyword evidence="1" id="KW-0862">Zinc</keyword>
<dbReference type="InterPro" id="IPR036236">
    <property type="entry name" value="Znf_C2H2_sf"/>
</dbReference>
<evidence type="ECO:0000313" key="5">
    <source>
        <dbReference type="EMBL" id="KAK7538041.1"/>
    </source>
</evidence>
<proteinExistence type="predicted"/>
<evidence type="ECO:0000256" key="1">
    <source>
        <dbReference type="PROSITE-ProRule" id="PRU00042"/>
    </source>
</evidence>
<dbReference type="EMBL" id="JBBPEH010000013">
    <property type="protein sequence ID" value="KAK7531018.1"/>
    <property type="molecule type" value="Genomic_DNA"/>
</dbReference>
<keyword evidence="6" id="KW-1185">Reference proteome</keyword>
<dbReference type="RefSeq" id="XP_066651091.1">
    <property type="nucleotide sequence ID" value="XM_066794049.1"/>
</dbReference>
<feature type="compositionally biased region" description="Low complexity" evidence="2">
    <location>
        <begin position="9"/>
        <end position="30"/>
    </location>
</feature>
<organism evidence="5 6">
    <name type="scientific">Phyllosticta citribraziliensis</name>
    <dbReference type="NCBI Taxonomy" id="989973"/>
    <lineage>
        <taxon>Eukaryota</taxon>
        <taxon>Fungi</taxon>
        <taxon>Dikarya</taxon>
        <taxon>Ascomycota</taxon>
        <taxon>Pezizomycotina</taxon>
        <taxon>Dothideomycetes</taxon>
        <taxon>Dothideomycetes incertae sedis</taxon>
        <taxon>Botryosphaeriales</taxon>
        <taxon>Phyllostictaceae</taxon>
        <taxon>Phyllosticta</taxon>
    </lineage>
</organism>
<dbReference type="EMBL" id="JBBPEH010000005">
    <property type="protein sequence ID" value="KAK7538041.1"/>
    <property type="molecule type" value="Genomic_DNA"/>
</dbReference>
<gene>
    <name evidence="4" type="ORF">J3D65DRAFT_146418</name>
    <name evidence="5" type="ORF">J3D65DRAFT_311455</name>
</gene>
<feature type="region of interest" description="Disordered" evidence="2">
    <location>
        <begin position="216"/>
        <end position="238"/>
    </location>
</feature>
<dbReference type="GeneID" id="92026955"/>
<feature type="domain" description="C2H2-type" evidence="3">
    <location>
        <begin position="117"/>
        <end position="144"/>
    </location>
</feature>
<dbReference type="Proteomes" id="UP001360953">
    <property type="component" value="Unassembled WGS sequence"/>
</dbReference>
<dbReference type="PROSITE" id="PS50157">
    <property type="entry name" value="ZINC_FINGER_C2H2_2"/>
    <property type="match status" value="1"/>
</dbReference>
<dbReference type="InterPro" id="IPR013087">
    <property type="entry name" value="Znf_C2H2_type"/>
</dbReference>
<feature type="region of interest" description="Disordered" evidence="2">
    <location>
        <begin position="159"/>
        <end position="200"/>
    </location>
</feature>
<evidence type="ECO:0000313" key="6">
    <source>
        <dbReference type="Proteomes" id="UP001360953"/>
    </source>
</evidence>
<reference evidence="5 6" key="1">
    <citation type="submission" date="2024-04" db="EMBL/GenBank/DDBJ databases">
        <title>Phyllosticta paracitricarpa is synonymous to the EU quarantine fungus P. citricarpa based on phylogenomic analyses.</title>
        <authorList>
            <consortium name="Lawrence Berkeley National Laboratory"/>
            <person name="Van ingen-buijs V.A."/>
            <person name="Van westerhoven A.C."/>
            <person name="Haridas S."/>
            <person name="Skiadas P."/>
            <person name="Martin F."/>
            <person name="Groenewald J.Z."/>
            <person name="Crous P.W."/>
            <person name="Seidl M.F."/>
        </authorList>
    </citation>
    <scope>NUCLEOTIDE SEQUENCE [LARGE SCALE GENOMIC DNA]</scope>
    <source>
        <strain evidence="5 6">CPC 17464</strain>
    </source>
</reference>
<evidence type="ECO:0000256" key="2">
    <source>
        <dbReference type="SAM" id="MobiDB-lite"/>
    </source>
</evidence>
<feature type="compositionally biased region" description="Basic residues" evidence="2">
    <location>
        <begin position="226"/>
        <end position="238"/>
    </location>
</feature>
<keyword evidence="1" id="KW-0863">Zinc-finger</keyword>
<evidence type="ECO:0000259" key="3">
    <source>
        <dbReference type="PROSITE" id="PS50157"/>
    </source>
</evidence>
<name>A0ABR1LS84_9PEZI</name>
<dbReference type="Gene3D" id="3.30.160.60">
    <property type="entry name" value="Classic Zinc Finger"/>
    <property type="match status" value="1"/>
</dbReference>
<evidence type="ECO:0000313" key="4">
    <source>
        <dbReference type="EMBL" id="KAK7531018.1"/>
    </source>
</evidence>
<feature type="region of interest" description="Disordered" evidence="2">
    <location>
        <begin position="1"/>
        <end position="110"/>
    </location>
</feature>
<feature type="compositionally biased region" description="Basic and acidic residues" evidence="2">
    <location>
        <begin position="177"/>
        <end position="189"/>
    </location>
</feature>
<feature type="compositionally biased region" description="Low complexity" evidence="2">
    <location>
        <begin position="39"/>
        <end position="49"/>
    </location>
</feature>
<sequence length="238" mass="26039">MKRRRIVLSDSDSMSDYSPPSKSASASASSSDDDEFKASADSPSPVAVDDSSDDDEFKFSADSPSPMVGHESSDMASLPDMQQLEQRPGALPQHHFPARRTHVEGHRRTVHRREKLFACVCGKKYTRDKNMKRHQRATHCATAATATATSSKNSITAYMSSAGNSGKNAAVSPRSAQKQEEENEKKKEEEESSVNQGTSAAILGKTLLDAIAKALAEDSNEDVKPNLRRNVKRTTRNR</sequence>
<accession>A0ABR1LS84</accession>
<dbReference type="SUPFAM" id="SSF57667">
    <property type="entry name" value="beta-beta-alpha zinc fingers"/>
    <property type="match status" value="1"/>
</dbReference>
<keyword evidence="1" id="KW-0479">Metal-binding</keyword>
<protein>
    <recommendedName>
        <fullName evidence="3">C2H2-type domain-containing protein</fullName>
    </recommendedName>
</protein>
<comment type="caution">
    <text evidence="5">The sequence shown here is derived from an EMBL/GenBank/DDBJ whole genome shotgun (WGS) entry which is preliminary data.</text>
</comment>